<dbReference type="GO" id="GO:0005634">
    <property type="term" value="C:nucleus"/>
    <property type="evidence" value="ECO:0007669"/>
    <property type="project" value="UniProtKB-SubCell"/>
</dbReference>
<dbReference type="EMBL" id="JH993042">
    <property type="protein sequence ID" value="EKX39162.1"/>
    <property type="molecule type" value="Genomic_DNA"/>
</dbReference>
<dbReference type="GO" id="GO:0043139">
    <property type="term" value="F:5'-3' DNA helicase activity"/>
    <property type="evidence" value="ECO:0007669"/>
    <property type="project" value="UniProtKB-EC"/>
</dbReference>
<keyword evidence="8" id="KW-0227">DNA damage</keyword>
<evidence type="ECO:0000256" key="20">
    <source>
        <dbReference type="SAM" id="Coils"/>
    </source>
</evidence>
<dbReference type="HOGENOM" id="CLU_011312_1_0_1"/>
<dbReference type="FunFam" id="3.40.50.300:FF:000128">
    <property type="entry name" value="Putative DNA repair helicase RAD3"/>
    <property type="match status" value="1"/>
</dbReference>
<comment type="catalytic activity">
    <reaction evidence="19">
        <text>ATP + H2O = ADP + phosphate + H(+)</text>
        <dbReference type="Rhea" id="RHEA:13065"/>
        <dbReference type="ChEBI" id="CHEBI:15377"/>
        <dbReference type="ChEBI" id="CHEBI:15378"/>
        <dbReference type="ChEBI" id="CHEBI:30616"/>
        <dbReference type="ChEBI" id="CHEBI:43474"/>
        <dbReference type="ChEBI" id="CHEBI:456216"/>
        <dbReference type="EC" id="5.6.2.3"/>
    </reaction>
</comment>
<dbReference type="InterPro" id="IPR014013">
    <property type="entry name" value="Helic_SF1/SF2_ATP-bd_DinG/Rad3"/>
</dbReference>
<dbReference type="InterPro" id="IPR001945">
    <property type="entry name" value="RAD3/XPD"/>
</dbReference>
<dbReference type="GO" id="GO:0006289">
    <property type="term" value="P:nucleotide-excision repair"/>
    <property type="evidence" value="ECO:0007669"/>
    <property type="project" value="InterPro"/>
</dbReference>
<dbReference type="GO" id="GO:0009507">
    <property type="term" value="C:chloroplast"/>
    <property type="evidence" value="ECO:0007669"/>
    <property type="project" value="UniProtKB-SubCell"/>
</dbReference>
<evidence type="ECO:0000256" key="4">
    <source>
        <dbReference type="ARBA" id="ARBA00009146"/>
    </source>
</evidence>
<dbReference type="STRING" id="905079.L1ISS5"/>
<dbReference type="CDD" id="cd18788">
    <property type="entry name" value="SF2_C_XPD"/>
    <property type="match status" value="1"/>
</dbReference>
<dbReference type="NCBIfam" id="TIGR00604">
    <property type="entry name" value="rad3"/>
    <property type="match status" value="1"/>
</dbReference>
<evidence type="ECO:0000256" key="16">
    <source>
        <dbReference type="ARBA" id="ARBA00023235"/>
    </source>
</evidence>
<dbReference type="InterPro" id="IPR010643">
    <property type="entry name" value="HBB"/>
</dbReference>
<sequence>MPYMGLLPEKLPSMTSKRDADGTGKTITLLSLITSYQLAHPEVPKLVYCTRTVPEMEKALEELRELIKYRTSILGAEGGKILALGLSSRRNMCIHPEISQESDRIAVDAQCRSITASWVRQRKEQDNNINVCSFFEGFDKHGSQSLLQPGVYTLDDLRNMGKEKGWCPYFTARHMIRYANVIVYNYAYVIDPKISLLVSRDVEKESILVFDEAHNIDNVCIEALSVNINKKNLDGASRNIATLSRAIEKSKEQNAEQLRQEYERLVAGLQGSGAITGAPLSDQFGGDPVGFANELEQLIPGDIIQAHNFISFMRKVVDFLKERLRVSNTVEMTDNVPFVRSLMQKMQLQEPKSLRFSAQRLKSLLHTLEVVDVDTYTPLSLVADFCALVSTYTQGFKIIIEPFDERLPNVPDPILHLACLDASLAIKPVFEHFQSVVITSGTLSPIDLYPKILNFVPLTKTFEMSLSRQCICPMIVTRGSDQMPLNARYQSRSDRSIIHNYGRLIVELSSCVPDGMVVFFPSYRYMEEVVGAWANGKVLEQITTYKLLFIETQDVVETTLALENFKRACDCGRGAVFFSVARGKVAEGIDFDKHYGRAVIIIGIPFQYTLSKILRARLDYMKERYQIDEGDFLTFDAMRQRYARNDKKSKLPSWIRQYTHDTHVNLSTDMAVNAAKEFLAKMAVPQSIESQVREKSCSLHLTS</sequence>
<evidence type="ECO:0000256" key="6">
    <source>
        <dbReference type="ARBA" id="ARBA00022723"/>
    </source>
</evidence>
<name>L1ISS5_GUITC</name>
<comment type="subcellular location">
    <subcellularLocation>
        <location evidence="2">Nucleus</location>
    </subcellularLocation>
    <subcellularLocation>
        <location evidence="3">Plastid</location>
        <location evidence="3">Chloroplast</location>
    </subcellularLocation>
</comment>
<reference evidence="22 24" key="1">
    <citation type="journal article" date="2012" name="Nature">
        <title>Algal genomes reveal evolutionary mosaicism and the fate of nucleomorphs.</title>
        <authorList>
            <consortium name="DOE Joint Genome Institute"/>
            <person name="Curtis B.A."/>
            <person name="Tanifuji G."/>
            <person name="Burki F."/>
            <person name="Gruber A."/>
            <person name="Irimia M."/>
            <person name="Maruyama S."/>
            <person name="Arias M.C."/>
            <person name="Ball S.G."/>
            <person name="Gile G.H."/>
            <person name="Hirakawa Y."/>
            <person name="Hopkins J.F."/>
            <person name="Kuo A."/>
            <person name="Rensing S.A."/>
            <person name="Schmutz J."/>
            <person name="Symeonidi A."/>
            <person name="Elias M."/>
            <person name="Eveleigh R.J."/>
            <person name="Herman E.K."/>
            <person name="Klute M.J."/>
            <person name="Nakayama T."/>
            <person name="Obornik M."/>
            <person name="Reyes-Prieto A."/>
            <person name="Armbrust E.V."/>
            <person name="Aves S.J."/>
            <person name="Beiko R.G."/>
            <person name="Coutinho P."/>
            <person name="Dacks J.B."/>
            <person name="Durnford D.G."/>
            <person name="Fast N.M."/>
            <person name="Green B.R."/>
            <person name="Grisdale C.J."/>
            <person name="Hempel F."/>
            <person name="Henrissat B."/>
            <person name="Hoppner M.P."/>
            <person name="Ishida K."/>
            <person name="Kim E."/>
            <person name="Koreny L."/>
            <person name="Kroth P.G."/>
            <person name="Liu Y."/>
            <person name="Malik S.B."/>
            <person name="Maier U.G."/>
            <person name="McRose D."/>
            <person name="Mock T."/>
            <person name="Neilson J.A."/>
            <person name="Onodera N.T."/>
            <person name="Poole A.M."/>
            <person name="Pritham E.J."/>
            <person name="Richards T.A."/>
            <person name="Rocap G."/>
            <person name="Roy S.W."/>
            <person name="Sarai C."/>
            <person name="Schaack S."/>
            <person name="Shirato S."/>
            <person name="Slamovits C.H."/>
            <person name="Spencer D.F."/>
            <person name="Suzuki S."/>
            <person name="Worden A.Z."/>
            <person name="Zauner S."/>
            <person name="Barry K."/>
            <person name="Bell C."/>
            <person name="Bharti A.K."/>
            <person name="Crow J.A."/>
            <person name="Grimwood J."/>
            <person name="Kramer R."/>
            <person name="Lindquist E."/>
            <person name="Lucas S."/>
            <person name="Salamov A."/>
            <person name="McFadden G.I."/>
            <person name="Lane C.E."/>
            <person name="Keeling P.J."/>
            <person name="Gray M.W."/>
            <person name="Grigoriev I.V."/>
            <person name="Archibald J.M."/>
        </authorList>
    </citation>
    <scope>NUCLEOTIDE SEQUENCE</scope>
    <source>
        <strain evidence="22 24">CCMP2712</strain>
    </source>
</reference>
<keyword evidence="9" id="KW-0378">Hydrolase</keyword>
<dbReference type="Pfam" id="PF13307">
    <property type="entry name" value="Helicase_C_2"/>
    <property type="match status" value="1"/>
</dbReference>
<dbReference type="SMART" id="SM00488">
    <property type="entry name" value="DEXDc2"/>
    <property type="match status" value="1"/>
</dbReference>
<keyword evidence="6" id="KW-0479">Metal-binding</keyword>
<dbReference type="Pfam" id="PF06777">
    <property type="entry name" value="HBB"/>
    <property type="match status" value="1"/>
</dbReference>
<dbReference type="EC" id="5.6.2.3" evidence="18"/>
<evidence type="ECO:0000256" key="15">
    <source>
        <dbReference type="ARBA" id="ARBA00023204"/>
    </source>
</evidence>
<reference evidence="24" key="2">
    <citation type="submission" date="2012-11" db="EMBL/GenBank/DDBJ databases">
        <authorList>
            <person name="Kuo A."/>
            <person name="Curtis B.A."/>
            <person name="Tanifuji G."/>
            <person name="Burki F."/>
            <person name="Gruber A."/>
            <person name="Irimia M."/>
            <person name="Maruyama S."/>
            <person name="Arias M.C."/>
            <person name="Ball S.G."/>
            <person name="Gile G.H."/>
            <person name="Hirakawa Y."/>
            <person name="Hopkins J.F."/>
            <person name="Rensing S.A."/>
            <person name="Schmutz J."/>
            <person name="Symeonidi A."/>
            <person name="Elias M."/>
            <person name="Eveleigh R.J."/>
            <person name="Herman E.K."/>
            <person name="Klute M.J."/>
            <person name="Nakayama T."/>
            <person name="Obornik M."/>
            <person name="Reyes-Prieto A."/>
            <person name="Armbrust E.V."/>
            <person name="Aves S.J."/>
            <person name="Beiko R.G."/>
            <person name="Coutinho P."/>
            <person name="Dacks J.B."/>
            <person name="Durnford D.G."/>
            <person name="Fast N.M."/>
            <person name="Green B.R."/>
            <person name="Grisdale C."/>
            <person name="Hempe F."/>
            <person name="Henrissat B."/>
            <person name="Hoppner M.P."/>
            <person name="Ishida K.-I."/>
            <person name="Kim E."/>
            <person name="Koreny L."/>
            <person name="Kroth P.G."/>
            <person name="Liu Y."/>
            <person name="Malik S.-B."/>
            <person name="Maier U.G."/>
            <person name="McRose D."/>
            <person name="Mock T."/>
            <person name="Neilson J.A."/>
            <person name="Onodera N.T."/>
            <person name="Poole A.M."/>
            <person name="Pritham E.J."/>
            <person name="Richards T.A."/>
            <person name="Rocap G."/>
            <person name="Roy S.W."/>
            <person name="Sarai C."/>
            <person name="Schaack S."/>
            <person name="Shirato S."/>
            <person name="Slamovits C.H."/>
            <person name="Spencer D.F."/>
            <person name="Suzuki S."/>
            <person name="Worden A.Z."/>
            <person name="Zauner S."/>
            <person name="Barry K."/>
            <person name="Bell C."/>
            <person name="Bharti A.K."/>
            <person name="Crow J.A."/>
            <person name="Grimwood J."/>
            <person name="Kramer R."/>
            <person name="Lindquist E."/>
            <person name="Lucas S."/>
            <person name="Salamov A."/>
            <person name="McFadden G.I."/>
            <person name="Lane C.E."/>
            <person name="Keeling P.J."/>
            <person name="Gray M.W."/>
            <person name="Grigoriev I.V."/>
            <person name="Archibald J.M."/>
        </authorList>
    </citation>
    <scope>NUCLEOTIDE SEQUENCE</scope>
    <source>
        <strain evidence="24">CCMP2712</strain>
    </source>
</reference>
<comment type="cofactor">
    <cofactor evidence="1">
        <name>[4Fe-4S] cluster</name>
        <dbReference type="ChEBI" id="CHEBI:49883"/>
    </cofactor>
</comment>
<dbReference type="GeneID" id="17295857"/>
<dbReference type="GO" id="GO:0045951">
    <property type="term" value="P:positive regulation of mitotic recombination"/>
    <property type="evidence" value="ECO:0007669"/>
    <property type="project" value="TreeGrafter"/>
</dbReference>
<evidence type="ECO:0000256" key="1">
    <source>
        <dbReference type="ARBA" id="ARBA00001966"/>
    </source>
</evidence>
<feature type="domain" description="Helicase ATP-binding" evidence="21">
    <location>
        <begin position="1"/>
        <end position="262"/>
    </location>
</feature>
<evidence type="ECO:0000256" key="8">
    <source>
        <dbReference type="ARBA" id="ARBA00022763"/>
    </source>
</evidence>
<dbReference type="GO" id="GO:0006366">
    <property type="term" value="P:transcription by RNA polymerase II"/>
    <property type="evidence" value="ECO:0007669"/>
    <property type="project" value="TreeGrafter"/>
</dbReference>
<evidence type="ECO:0000256" key="14">
    <source>
        <dbReference type="ARBA" id="ARBA00023125"/>
    </source>
</evidence>
<evidence type="ECO:0000256" key="11">
    <source>
        <dbReference type="ARBA" id="ARBA00022840"/>
    </source>
</evidence>
<dbReference type="InterPro" id="IPR006555">
    <property type="entry name" value="ATP-dep_Helicase_C"/>
</dbReference>
<dbReference type="PaxDb" id="55529-EKX39162"/>
<dbReference type="OMA" id="MCEFFEN"/>
<accession>L1ISS5</accession>
<evidence type="ECO:0000256" key="13">
    <source>
        <dbReference type="ARBA" id="ARBA00023014"/>
    </source>
</evidence>
<comment type="similarity">
    <text evidence="4">Belongs to the helicase family. RAD3/XPD subfamily.</text>
</comment>
<dbReference type="OrthoDB" id="272481at2759"/>
<keyword evidence="20" id="KW-0175">Coiled coil</keyword>
<dbReference type="PANTHER" id="PTHR11472:SF1">
    <property type="entry name" value="GENERAL TRANSCRIPTION AND DNA REPAIR FACTOR IIH HELICASE SUBUNIT XPD"/>
    <property type="match status" value="1"/>
</dbReference>
<reference evidence="23" key="3">
    <citation type="submission" date="2016-03" db="UniProtKB">
        <authorList>
            <consortium name="EnsemblProtists"/>
        </authorList>
    </citation>
    <scope>IDENTIFICATION</scope>
</reference>
<dbReference type="Proteomes" id="UP000011087">
    <property type="component" value="Unassembled WGS sequence"/>
</dbReference>
<dbReference type="RefSeq" id="XP_005826142.1">
    <property type="nucleotide sequence ID" value="XM_005826085.1"/>
</dbReference>
<dbReference type="InterPro" id="IPR027417">
    <property type="entry name" value="P-loop_NTPase"/>
</dbReference>
<keyword evidence="10" id="KW-0347">Helicase</keyword>
<evidence type="ECO:0000256" key="12">
    <source>
        <dbReference type="ARBA" id="ARBA00023004"/>
    </source>
</evidence>
<dbReference type="GO" id="GO:0046872">
    <property type="term" value="F:metal ion binding"/>
    <property type="evidence" value="ECO:0007669"/>
    <property type="project" value="UniProtKB-KW"/>
</dbReference>
<evidence type="ECO:0000256" key="18">
    <source>
        <dbReference type="ARBA" id="ARBA00044969"/>
    </source>
</evidence>
<evidence type="ECO:0000313" key="22">
    <source>
        <dbReference type="EMBL" id="EKX39162.1"/>
    </source>
</evidence>
<dbReference type="GO" id="GO:0016818">
    <property type="term" value="F:hydrolase activity, acting on acid anhydrides, in phosphorus-containing anhydrides"/>
    <property type="evidence" value="ECO:0007669"/>
    <property type="project" value="InterPro"/>
</dbReference>
<proteinExistence type="inferred from homology"/>
<evidence type="ECO:0000259" key="21">
    <source>
        <dbReference type="PROSITE" id="PS51193"/>
    </source>
</evidence>
<keyword evidence="14" id="KW-0238">DNA-binding</keyword>
<evidence type="ECO:0000256" key="5">
    <source>
        <dbReference type="ARBA" id="ARBA00022485"/>
    </source>
</evidence>
<gene>
    <name evidence="22" type="primary">ERCC2</name>
    <name evidence="22" type="ORF">GUITHDRAFT_160030</name>
</gene>
<dbReference type="AlphaFoldDB" id="L1ISS5"/>
<dbReference type="PANTHER" id="PTHR11472">
    <property type="entry name" value="DNA REPAIR DEAD HELICASE RAD3/XP-D SUBFAMILY MEMBER"/>
    <property type="match status" value="1"/>
</dbReference>
<evidence type="ECO:0000313" key="24">
    <source>
        <dbReference type="Proteomes" id="UP000011087"/>
    </source>
</evidence>
<dbReference type="EnsemblProtists" id="EKX39162">
    <property type="protein sequence ID" value="EKX39162"/>
    <property type="gene ID" value="GUITHDRAFT_160030"/>
</dbReference>
<dbReference type="eggNOG" id="KOG1131">
    <property type="taxonomic scope" value="Eukaryota"/>
</dbReference>
<keyword evidence="11" id="KW-0067">ATP-binding</keyword>
<keyword evidence="5" id="KW-0004">4Fe-4S</keyword>
<keyword evidence="15" id="KW-0234">DNA repair</keyword>
<dbReference type="PRINTS" id="PR00852">
    <property type="entry name" value="XRODRMPGMNTD"/>
</dbReference>
<dbReference type="KEGG" id="gtt:GUITHDRAFT_160030"/>
<evidence type="ECO:0000313" key="23">
    <source>
        <dbReference type="EnsemblProtists" id="EKX39162"/>
    </source>
</evidence>
<keyword evidence="13" id="KW-0411">Iron-sulfur</keyword>
<evidence type="ECO:0000256" key="9">
    <source>
        <dbReference type="ARBA" id="ARBA00022801"/>
    </source>
</evidence>
<protein>
    <recommendedName>
        <fullName evidence="18">DNA 5'-3' helicase</fullName>
        <ecNumber evidence="18">5.6.2.3</ecNumber>
    </recommendedName>
</protein>
<dbReference type="InterPro" id="IPR006554">
    <property type="entry name" value="Helicase-like_DEXD_c2"/>
</dbReference>
<evidence type="ECO:0000256" key="10">
    <source>
        <dbReference type="ARBA" id="ARBA00022806"/>
    </source>
</evidence>
<dbReference type="InterPro" id="IPR002464">
    <property type="entry name" value="DNA/RNA_helicase_DEAH_CS"/>
</dbReference>
<dbReference type="SMART" id="SM00491">
    <property type="entry name" value="HELICc2"/>
    <property type="match status" value="1"/>
</dbReference>
<keyword evidence="16" id="KW-0413">Isomerase</keyword>
<dbReference type="GO" id="GO:0051539">
    <property type="term" value="F:4 iron, 4 sulfur cluster binding"/>
    <property type="evidence" value="ECO:0007669"/>
    <property type="project" value="UniProtKB-KW"/>
</dbReference>
<evidence type="ECO:0000256" key="17">
    <source>
        <dbReference type="ARBA" id="ARBA00023242"/>
    </source>
</evidence>
<dbReference type="GO" id="GO:0005524">
    <property type="term" value="F:ATP binding"/>
    <property type="evidence" value="ECO:0007669"/>
    <property type="project" value="UniProtKB-KW"/>
</dbReference>
<dbReference type="Gene3D" id="3.40.50.300">
    <property type="entry name" value="P-loop containing nucleotide triphosphate hydrolases"/>
    <property type="match status" value="2"/>
</dbReference>
<evidence type="ECO:0000256" key="19">
    <source>
        <dbReference type="ARBA" id="ARBA00048954"/>
    </source>
</evidence>
<keyword evidence="12" id="KW-0408">Iron</keyword>
<keyword evidence="17" id="KW-0539">Nucleus</keyword>
<evidence type="ECO:0000256" key="3">
    <source>
        <dbReference type="ARBA" id="ARBA00004229"/>
    </source>
</evidence>
<dbReference type="InterPro" id="IPR045028">
    <property type="entry name" value="DinG/Rad3-like"/>
</dbReference>
<evidence type="ECO:0000256" key="2">
    <source>
        <dbReference type="ARBA" id="ARBA00004123"/>
    </source>
</evidence>
<dbReference type="InterPro" id="IPR013020">
    <property type="entry name" value="Rad3/Chl1-like"/>
</dbReference>
<evidence type="ECO:0000256" key="7">
    <source>
        <dbReference type="ARBA" id="ARBA00022741"/>
    </source>
</evidence>
<dbReference type="GO" id="GO:0003684">
    <property type="term" value="F:damaged DNA binding"/>
    <property type="evidence" value="ECO:0007669"/>
    <property type="project" value="TreeGrafter"/>
</dbReference>
<feature type="coiled-coil region" evidence="20">
    <location>
        <begin position="233"/>
        <end position="268"/>
    </location>
</feature>
<dbReference type="PROSITE" id="PS00690">
    <property type="entry name" value="DEAH_ATP_HELICASE"/>
    <property type="match status" value="1"/>
</dbReference>
<organism evidence="22">
    <name type="scientific">Guillardia theta (strain CCMP2712)</name>
    <name type="common">Cryptophyte</name>
    <dbReference type="NCBI Taxonomy" id="905079"/>
    <lineage>
        <taxon>Eukaryota</taxon>
        <taxon>Cryptophyceae</taxon>
        <taxon>Pyrenomonadales</taxon>
        <taxon>Geminigeraceae</taxon>
        <taxon>Guillardia</taxon>
    </lineage>
</organism>
<keyword evidence="24" id="KW-1185">Reference proteome</keyword>
<dbReference type="FunFam" id="3.40.50.300:FF:000135">
    <property type="entry name" value="DNA repair helicase RAD3, putative"/>
    <property type="match status" value="1"/>
</dbReference>
<dbReference type="Pfam" id="PF06733">
    <property type="entry name" value="DEAD_2"/>
    <property type="match status" value="1"/>
</dbReference>
<dbReference type="InterPro" id="IPR010614">
    <property type="entry name" value="RAD3-like_helicase_DEAD"/>
</dbReference>
<dbReference type="PROSITE" id="PS51193">
    <property type="entry name" value="HELICASE_ATP_BIND_2"/>
    <property type="match status" value="1"/>
</dbReference>
<keyword evidence="7" id="KW-0547">Nucleotide-binding</keyword>